<dbReference type="STRING" id="1076937.SAMN04488120_104197"/>
<dbReference type="Proteomes" id="UP000199771">
    <property type="component" value="Unassembled WGS sequence"/>
</dbReference>
<dbReference type="PANTHER" id="PTHR21666">
    <property type="entry name" value="PEPTIDASE-RELATED"/>
    <property type="match status" value="1"/>
</dbReference>
<dbReference type="SMART" id="SM00257">
    <property type="entry name" value="LysM"/>
    <property type="match status" value="1"/>
</dbReference>
<dbReference type="CDD" id="cd12797">
    <property type="entry name" value="M23_peptidase"/>
    <property type="match status" value="1"/>
</dbReference>
<feature type="chain" id="PRO_5011566518" evidence="3">
    <location>
        <begin position="21"/>
        <end position="256"/>
    </location>
</feature>
<evidence type="ECO:0000256" key="1">
    <source>
        <dbReference type="ARBA" id="ARBA00038420"/>
    </source>
</evidence>
<dbReference type="PROSITE" id="PS51782">
    <property type="entry name" value="LYSM"/>
    <property type="match status" value="1"/>
</dbReference>
<proteinExistence type="inferred from homology"/>
<dbReference type="InterPro" id="IPR050570">
    <property type="entry name" value="Cell_wall_metabolism_enzyme"/>
</dbReference>
<dbReference type="InterPro" id="IPR016047">
    <property type="entry name" value="M23ase_b-sheet_dom"/>
</dbReference>
<dbReference type="EMBL" id="FOOC01000004">
    <property type="protein sequence ID" value="SFF44865.1"/>
    <property type="molecule type" value="Genomic_DNA"/>
</dbReference>
<dbReference type="Gene3D" id="3.10.350.10">
    <property type="entry name" value="LysM domain"/>
    <property type="match status" value="1"/>
</dbReference>
<accession>A0A1I2IRC4</accession>
<evidence type="ECO:0000313" key="5">
    <source>
        <dbReference type="EMBL" id="SFF44865.1"/>
    </source>
</evidence>
<dbReference type="Pfam" id="PF01551">
    <property type="entry name" value="Peptidase_M23"/>
    <property type="match status" value="1"/>
</dbReference>
<evidence type="ECO:0000256" key="2">
    <source>
        <dbReference type="SAM" id="MobiDB-lite"/>
    </source>
</evidence>
<dbReference type="AlphaFoldDB" id="A0A1I2IRC4"/>
<dbReference type="Gene3D" id="2.70.70.10">
    <property type="entry name" value="Glucose Permease (Domain IIA)"/>
    <property type="match status" value="1"/>
</dbReference>
<dbReference type="InterPro" id="IPR011055">
    <property type="entry name" value="Dup_hybrid_motif"/>
</dbReference>
<dbReference type="GO" id="GO:0004222">
    <property type="term" value="F:metalloendopeptidase activity"/>
    <property type="evidence" value="ECO:0007669"/>
    <property type="project" value="TreeGrafter"/>
</dbReference>
<dbReference type="CDD" id="cd00118">
    <property type="entry name" value="LysM"/>
    <property type="match status" value="1"/>
</dbReference>
<dbReference type="PROSITE" id="PS51257">
    <property type="entry name" value="PROKAR_LIPOPROTEIN"/>
    <property type="match status" value="1"/>
</dbReference>
<reference evidence="5 6" key="1">
    <citation type="submission" date="2016-10" db="EMBL/GenBank/DDBJ databases">
        <authorList>
            <person name="de Groot N.N."/>
        </authorList>
    </citation>
    <scope>NUCLEOTIDE SEQUENCE [LARGE SCALE GENOMIC DNA]</scope>
    <source>
        <strain evidence="5 6">DSM 23609</strain>
    </source>
</reference>
<evidence type="ECO:0000256" key="3">
    <source>
        <dbReference type="SAM" id="SignalP"/>
    </source>
</evidence>
<comment type="similarity">
    <text evidence="1">Belongs to the E.coli NlpD/Haemophilus LppB family.</text>
</comment>
<dbReference type="PANTHER" id="PTHR21666:SF263">
    <property type="entry name" value="MUREIN HYDROLASE ACTIVATOR NLPD"/>
    <property type="match status" value="1"/>
</dbReference>
<feature type="signal peptide" evidence="3">
    <location>
        <begin position="1"/>
        <end position="20"/>
    </location>
</feature>
<dbReference type="GO" id="GO:0032153">
    <property type="term" value="C:cell division site"/>
    <property type="evidence" value="ECO:0007669"/>
    <property type="project" value="TreeGrafter"/>
</dbReference>
<dbReference type="OrthoDB" id="9795421at2"/>
<keyword evidence="5" id="KW-0449">Lipoprotein</keyword>
<dbReference type="Pfam" id="PF01476">
    <property type="entry name" value="LysM"/>
    <property type="match status" value="1"/>
</dbReference>
<dbReference type="GO" id="GO:0009279">
    <property type="term" value="C:cell outer membrane"/>
    <property type="evidence" value="ECO:0007669"/>
    <property type="project" value="TreeGrafter"/>
</dbReference>
<gene>
    <name evidence="5" type="ORF">SAMN04488120_104197</name>
</gene>
<evidence type="ECO:0000313" key="6">
    <source>
        <dbReference type="Proteomes" id="UP000199771"/>
    </source>
</evidence>
<dbReference type="SUPFAM" id="SSF51261">
    <property type="entry name" value="Duplicated hybrid motif"/>
    <property type="match status" value="1"/>
</dbReference>
<feature type="compositionally biased region" description="Low complexity" evidence="2">
    <location>
        <begin position="113"/>
        <end position="124"/>
    </location>
</feature>
<dbReference type="InterPro" id="IPR036779">
    <property type="entry name" value="LysM_dom_sf"/>
</dbReference>
<feature type="region of interest" description="Disordered" evidence="2">
    <location>
        <begin position="90"/>
        <end position="133"/>
    </location>
</feature>
<organism evidence="5 6">
    <name type="scientific">Fontimonas thermophila</name>
    <dbReference type="NCBI Taxonomy" id="1076937"/>
    <lineage>
        <taxon>Bacteria</taxon>
        <taxon>Pseudomonadati</taxon>
        <taxon>Pseudomonadota</taxon>
        <taxon>Gammaproteobacteria</taxon>
        <taxon>Nevskiales</taxon>
        <taxon>Nevskiaceae</taxon>
        <taxon>Fontimonas</taxon>
    </lineage>
</organism>
<keyword evidence="3" id="KW-0732">Signal</keyword>
<protein>
    <submittedName>
        <fullName evidence="5">Lipoprotein NlpD</fullName>
    </submittedName>
</protein>
<keyword evidence="6" id="KW-1185">Reference proteome</keyword>
<evidence type="ECO:0000259" key="4">
    <source>
        <dbReference type="PROSITE" id="PS51782"/>
    </source>
</evidence>
<feature type="domain" description="LysM" evidence="4">
    <location>
        <begin position="42"/>
        <end position="86"/>
    </location>
</feature>
<sequence>MRILATGLLCLAAGLGAGCAGWSTWEDQRQRDPPPWRAVGPDDYVVRRGDTVYSIAFRHNLDYRELARWNGIGSDYRIYPGQVLRLKPPSGVAAATDPPSRPASAPGSIFSRPPAGKPAAPAAPTLDPDTSEGRYTWVWPTTAPIVRAYGIDGNRGIDFGGREGQPVLAAAPGRVVYSGNALKGYGELIIIKHDDVYLSAYGYNRVRYVKEGDVVTAGQPIAEMGRGPENRPLLHFEIRRSGKPIDPAEKLPRHPS</sequence>
<dbReference type="RefSeq" id="WP_091533001.1">
    <property type="nucleotide sequence ID" value="NZ_FOOC01000004.1"/>
</dbReference>
<name>A0A1I2IRC4_9GAMM</name>
<dbReference type="InterPro" id="IPR018392">
    <property type="entry name" value="LysM"/>
</dbReference>